<proteinExistence type="predicted"/>
<dbReference type="GeneTree" id="ENSGT01040000244617"/>
<name>A0A3Q2PC40_FUNHE</name>
<reference evidence="2" key="2">
    <citation type="submission" date="2025-09" db="UniProtKB">
        <authorList>
            <consortium name="Ensembl"/>
        </authorList>
    </citation>
    <scope>IDENTIFICATION</scope>
</reference>
<dbReference type="Ensembl" id="ENSFHET00000016908.1">
    <property type="protein sequence ID" value="ENSFHEP00000010234.1"/>
    <property type="gene ID" value="ENSFHEG00000011534.1"/>
</dbReference>
<evidence type="ECO:0000313" key="3">
    <source>
        <dbReference type="Proteomes" id="UP000265000"/>
    </source>
</evidence>
<dbReference type="AlphaFoldDB" id="A0A3Q2PC40"/>
<protein>
    <submittedName>
        <fullName evidence="2">Uncharacterized protein</fullName>
    </submittedName>
</protein>
<reference evidence="2" key="1">
    <citation type="submission" date="2025-08" db="UniProtKB">
        <authorList>
            <consortium name="Ensembl"/>
        </authorList>
    </citation>
    <scope>IDENTIFICATION</scope>
</reference>
<keyword evidence="3" id="KW-1185">Reference proteome</keyword>
<dbReference type="Proteomes" id="UP000265000">
    <property type="component" value="Unplaced"/>
</dbReference>
<sequence length="172" mass="17988">YFSLFLQCGVPGSVSEGGGRQEEAAALHRTLQVAPQLAEPHVRLTSDPSVSPPPERLLVVGAVHAQHQPEGAAHRRAAGRQHAHARQEAVQAPLQPLHRESRSLTRSGPGSGASPDDVLLLRSTVEEGQRPPAGRLSAPRGPDPGEPSGSEGPFEAGSPVWRGGQEPGRASS</sequence>
<organism evidence="2 3">
    <name type="scientific">Fundulus heteroclitus</name>
    <name type="common">Killifish</name>
    <name type="synonym">Mummichog</name>
    <dbReference type="NCBI Taxonomy" id="8078"/>
    <lineage>
        <taxon>Eukaryota</taxon>
        <taxon>Metazoa</taxon>
        <taxon>Chordata</taxon>
        <taxon>Craniata</taxon>
        <taxon>Vertebrata</taxon>
        <taxon>Euteleostomi</taxon>
        <taxon>Actinopterygii</taxon>
        <taxon>Neopterygii</taxon>
        <taxon>Teleostei</taxon>
        <taxon>Neoteleostei</taxon>
        <taxon>Acanthomorphata</taxon>
        <taxon>Ovalentaria</taxon>
        <taxon>Atherinomorphae</taxon>
        <taxon>Cyprinodontiformes</taxon>
        <taxon>Fundulidae</taxon>
        <taxon>Fundulus</taxon>
    </lineage>
</organism>
<evidence type="ECO:0000256" key="1">
    <source>
        <dbReference type="SAM" id="MobiDB-lite"/>
    </source>
</evidence>
<feature type="region of interest" description="Disordered" evidence="1">
    <location>
        <begin position="65"/>
        <end position="172"/>
    </location>
</feature>
<evidence type="ECO:0000313" key="2">
    <source>
        <dbReference type="Ensembl" id="ENSFHEP00000010234.1"/>
    </source>
</evidence>
<feature type="compositionally biased region" description="Low complexity" evidence="1">
    <location>
        <begin position="146"/>
        <end position="159"/>
    </location>
</feature>
<accession>A0A3Q2PC40</accession>
<feature type="compositionally biased region" description="Basic residues" evidence="1">
    <location>
        <begin position="74"/>
        <end position="84"/>
    </location>
</feature>